<proteinExistence type="predicted"/>
<dbReference type="Gene3D" id="3.40.50.1820">
    <property type="entry name" value="alpha/beta hydrolase"/>
    <property type="match status" value="1"/>
</dbReference>
<dbReference type="PANTHER" id="PTHR22946">
    <property type="entry name" value="DIENELACTONE HYDROLASE DOMAIN-CONTAINING PROTEIN-RELATED"/>
    <property type="match status" value="1"/>
</dbReference>
<evidence type="ECO:0000259" key="2">
    <source>
        <dbReference type="Pfam" id="PF02129"/>
    </source>
</evidence>
<dbReference type="Proteomes" id="UP000235116">
    <property type="component" value="Chromosome"/>
</dbReference>
<dbReference type="SUPFAM" id="SSF53474">
    <property type="entry name" value="alpha/beta-Hydrolases"/>
    <property type="match status" value="1"/>
</dbReference>
<dbReference type="GO" id="GO:0052689">
    <property type="term" value="F:carboxylic ester hydrolase activity"/>
    <property type="evidence" value="ECO:0007669"/>
    <property type="project" value="UniProtKB-ARBA"/>
</dbReference>
<feature type="domain" description="Xaa-Pro dipeptidyl-peptidase-like" evidence="2">
    <location>
        <begin position="72"/>
        <end position="330"/>
    </location>
</feature>
<dbReference type="InterPro" id="IPR000383">
    <property type="entry name" value="Xaa-Pro-like_dom"/>
</dbReference>
<dbReference type="AlphaFoldDB" id="A0A2K9LT48"/>
<name>A0A2K9LT48_9GAMM</name>
<evidence type="ECO:0000256" key="1">
    <source>
        <dbReference type="ARBA" id="ARBA00022801"/>
    </source>
</evidence>
<dbReference type="KEGG" id="kak:Kalk_20405"/>
<dbReference type="InterPro" id="IPR050261">
    <property type="entry name" value="FrsA_esterase"/>
</dbReference>
<dbReference type="EMBL" id="CP022684">
    <property type="protein sequence ID" value="AUM14645.1"/>
    <property type="molecule type" value="Genomic_DNA"/>
</dbReference>
<protein>
    <recommendedName>
        <fullName evidence="2">Xaa-Pro dipeptidyl-peptidase-like domain-containing protein</fullName>
    </recommendedName>
</protein>
<sequence>MVIPLSTYQMHLYSFGHFRTKTGLNRLGAWIAIMALATLTACSTVPTKGPEYLQKNDSVSADYYDVAITTHDGKQLRATVFQPTLKPGQQTPLVIHSHGFGVFRMSAPVSVYGQLVFSGEAALAAWKAGYWVISYDQRGHGDSEDINRLMSPDHEVRDLSSVIDWSLANLKRISRDESGDPLIGTIGESYSGGAMLLSSVVEPRIDAMIPITTWYDFPGSLAPNRVPKSGWLTTLLMVSNTLNPGSMDPIINASYWEARDGAMGADIEAYLTVRSPKTYCNQTHAAQPDTLLIQGFRDVAFPVNEAVKNMACLNQNGADVRLIATQGGHLLPFTQWSFPTPGYEVEAEVHCGDHTLNLTQAAVDWLDEKLKGEFGKAAYIPGMCLTQSYDRGIVTDQIQQGGRQFRIEPLTITSGFTGFFETPIWPMERMLGWFTPTDRTPEARSEPASGSLRPAFSPLYVAREEQDLVGIPRFQGHLSATDTESDPIVFLGVAVKRANGRYYELISDQVTPLRSVGDHSSELMAISTHLEAGDIVGVWLFGYHNQYRFSHTGWFMDASLEGLIELPLLDSKPNHISSRNQMKH</sequence>
<organism evidence="3 4">
    <name type="scientific">Ketobacter alkanivorans</name>
    <dbReference type="NCBI Taxonomy" id="1917421"/>
    <lineage>
        <taxon>Bacteria</taxon>
        <taxon>Pseudomonadati</taxon>
        <taxon>Pseudomonadota</taxon>
        <taxon>Gammaproteobacteria</taxon>
        <taxon>Pseudomonadales</taxon>
        <taxon>Ketobacteraceae</taxon>
        <taxon>Ketobacter</taxon>
    </lineage>
</organism>
<keyword evidence="4" id="KW-1185">Reference proteome</keyword>
<evidence type="ECO:0000313" key="3">
    <source>
        <dbReference type="EMBL" id="AUM14645.1"/>
    </source>
</evidence>
<gene>
    <name evidence="3" type="ORF">Kalk_20405</name>
</gene>
<keyword evidence="1" id="KW-0378">Hydrolase</keyword>
<dbReference type="InterPro" id="IPR029058">
    <property type="entry name" value="AB_hydrolase_fold"/>
</dbReference>
<evidence type="ECO:0000313" key="4">
    <source>
        <dbReference type="Proteomes" id="UP000235116"/>
    </source>
</evidence>
<accession>A0A2K9LT48</accession>
<reference evidence="4" key="1">
    <citation type="submission" date="2017-08" db="EMBL/GenBank/DDBJ databases">
        <title>Direct submision.</title>
        <authorList>
            <person name="Kim S.-J."/>
            <person name="Rhee S.-K."/>
        </authorList>
    </citation>
    <scope>NUCLEOTIDE SEQUENCE [LARGE SCALE GENOMIC DNA]</scope>
    <source>
        <strain evidence="4">GI5</strain>
    </source>
</reference>
<dbReference type="Pfam" id="PF02129">
    <property type="entry name" value="Peptidase_S15"/>
    <property type="match status" value="1"/>
</dbReference>
<dbReference type="PANTHER" id="PTHR22946:SF9">
    <property type="entry name" value="POLYKETIDE TRANSFERASE AF380"/>
    <property type="match status" value="1"/>
</dbReference>